<organism evidence="2 3">
    <name type="scientific">Tanacetum coccineum</name>
    <dbReference type="NCBI Taxonomy" id="301880"/>
    <lineage>
        <taxon>Eukaryota</taxon>
        <taxon>Viridiplantae</taxon>
        <taxon>Streptophyta</taxon>
        <taxon>Embryophyta</taxon>
        <taxon>Tracheophyta</taxon>
        <taxon>Spermatophyta</taxon>
        <taxon>Magnoliopsida</taxon>
        <taxon>eudicotyledons</taxon>
        <taxon>Gunneridae</taxon>
        <taxon>Pentapetalae</taxon>
        <taxon>asterids</taxon>
        <taxon>campanulids</taxon>
        <taxon>Asterales</taxon>
        <taxon>Asteraceae</taxon>
        <taxon>Asteroideae</taxon>
        <taxon>Anthemideae</taxon>
        <taxon>Anthemidinae</taxon>
        <taxon>Tanacetum</taxon>
    </lineage>
</organism>
<comment type="caution">
    <text evidence="2">The sequence shown here is derived from an EMBL/GenBank/DDBJ whole genome shotgun (WGS) entry which is preliminary data.</text>
</comment>
<feature type="region of interest" description="Disordered" evidence="1">
    <location>
        <begin position="1"/>
        <end position="61"/>
    </location>
</feature>
<dbReference type="Proteomes" id="UP001151760">
    <property type="component" value="Unassembled WGS sequence"/>
</dbReference>
<name>A0ABQ5DJB9_9ASTR</name>
<gene>
    <name evidence="2" type="ORF">Tco_0939186</name>
</gene>
<sequence>MAKSTKTNKDKDLKISELKAKSIDDDKGSRSKITQHEGTSLQQDKVQDQDSRTQQQDNLKDLPLGEIISLNNIESNKESRIWRKNKGRGGEKSFFKFSLLLLEDVV</sequence>
<protein>
    <submittedName>
        <fullName evidence="2">Uncharacterized protein</fullName>
    </submittedName>
</protein>
<keyword evidence="3" id="KW-1185">Reference proteome</keyword>
<evidence type="ECO:0000313" key="3">
    <source>
        <dbReference type="Proteomes" id="UP001151760"/>
    </source>
</evidence>
<evidence type="ECO:0000313" key="2">
    <source>
        <dbReference type="EMBL" id="GJT39321.1"/>
    </source>
</evidence>
<evidence type="ECO:0000256" key="1">
    <source>
        <dbReference type="SAM" id="MobiDB-lite"/>
    </source>
</evidence>
<proteinExistence type="predicted"/>
<reference evidence="2" key="2">
    <citation type="submission" date="2022-01" db="EMBL/GenBank/DDBJ databases">
        <authorList>
            <person name="Yamashiro T."/>
            <person name="Shiraishi A."/>
            <person name="Satake H."/>
            <person name="Nakayama K."/>
        </authorList>
    </citation>
    <scope>NUCLEOTIDE SEQUENCE</scope>
</reference>
<accession>A0ABQ5DJB9</accession>
<dbReference type="EMBL" id="BQNB010015377">
    <property type="protein sequence ID" value="GJT39321.1"/>
    <property type="molecule type" value="Genomic_DNA"/>
</dbReference>
<feature type="compositionally biased region" description="Basic and acidic residues" evidence="1">
    <location>
        <begin position="7"/>
        <end position="29"/>
    </location>
</feature>
<reference evidence="2" key="1">
    <citation type="journal article" date="2022" name="Int. J. Mol. Sci.">
        <title>Draft Genome of Tanacetum Coccineum: Genomic Comparison of Closely Related Tanacetum-Family Plants.</title>
        <authorList>
            <person name="Yamashiro T."/>
            <person name="Shiraishi A."/>
            <person name="Nakayama K."/>
            <person name="Satake H."/>
        </authorList>
    </citation>
    <scope>NUCLEOTIDE SEQUENCE</scope>
</reference>